<reference evidence="2" key="1">
    <citation type="submission" date="2014-11" db="EMBL/GenBank/DDBJ databases">
        <authorList>
            <person name="Hornung B.V."/>
        </authorList>
    </citation>
    <scope>NUCLEOTIDE SEQUENCE</scope>
    <source>
        <strain evidence="2">INE</strain>
    </source>
</reference>
<name>A0A8S0W7F5_9FIRM</name>
<protein>
    <submittedName>
        <fullName evidence="1">Uncharacterized protein</fullName>
    </submittedName>
</protein>
<dbReference type="EMBL" id="CDGJ01000132">
    <property type="protein sequence ID" value="CEJ09480.1"/>
    <property type="molecule type" value="Genomic_DNA"/>
</dbReference>
<sequence length="38" mass="4406">MIGVEIDFVVSDCLKVLELYESILEVQRAWRSRPVRVG</sequence>
<dbReference type="KEGG" id="aacx:DEACI_1352"/>
<dbReference type="Proteomes" id="UP000836597">
    <property type="component" value="Chromosome"/>
</dbReference>
<accession>A0A8S0W7F5</accession>
<evidence type="ECO:0000313" key="2">
    <source>
        <dbReference type="EMBL" id="CEJ09480.1"/>
    </source>
</evidence>
<dbReference type="EMBL" id="LR746496">
    <property type="protein sequence ID" value="CAA7600699.1"/>
    <property type="molecule type" value="Genomic_DNA"/>
</dbReference>
<reference evidence="1" key="2">
    <citation type="submission" date="2020-01" db="EMBL/GenBank/DDBJ databases">
        <authorList>
            <person name="Hornung B."/>
        </authorList>
    </citation>
    <scope>NUCLEOTIDE SEQUENCE</scope>
    <source>
        <strain evidence="1">PacBioINE</strain>
    </source>
</reference>
<evidence type="ECO:0000313" key="1">
    <source>
        <dbReference type="EMBL" id="CAA7600699.1"/>
    </source>
</evidence>
<keyword evidence="3" id="KW-1185">Reference proteome</keyword>
<proteinExistence type="predicted"/>
<dbReference type="Proteomes" id="UP001071230">
    <property type="component" value="Unassembled WGS sequence"/>
</dbReference>
<evidence type="ECO:0000313" key="3">
    <source>
        <dbReference type="Proteomes" id="UP001071230"/>
    </source>
</evidence>
<dbReference type="AlphaFoldDB" id="A0A8S0W7F5"/>
<gene>
    <name evidence="1" type="ORF">DEACI_1352</name>
    <name evidence="2" type="ORF">DEACI_3964</name>
</gene>
<organism evidence="1">
    <name type="scientific">Acididesulfobacillus acetoxydans</name>
    <dbReference type="NCBI Taxonomy" id="1561005"/>
    <lineage>
        <taxon>Bacteria</taxon>
        <taxon>Bacillati</taxon>
        <taxon>Bacillota</taxon>
        <taxon>Clostridia</taxon>
        <taxon>Eubacteriales</taxon>
        <taxon>Peptococcaceae</taxon>
        <taxon>Acididesulfobacillus</taxon>
    </lineage>
</organism>